<evidence type="ECO:0000313" key="2">
    <source>
        <dbReference type="Proteomes" id="UP000824881"/>
    </source>
</evidence>
<evidence type="ECO:0000313" key="1">
    <source>
        <dbReference type="EMBL" id="KAG9220408.1"/>
    </source>
</evidence>
<reference evidence="1 2" key="1">
    <citation type="journal article" date="2021" name="Appl. Environ. Microbiol.">
        <title>Genetic linkage and physical mapping for an oyster mushroom Pleurotus cornucopiae and QTL analysis for the trait cap color.</title>
        <authorList>
            <person name="Zhang Y."/>
            <person name="Gao W."/>
            <person name="Sonnenberg A."/>
            <person name="Chen Q."/>
            <person name="Zhang J."/>
            <person name="Huang C."/>
        </authorList>
    </citation>
    <scope>NUCLEOTIDE SEQUENCE [LARGE SCALE GENOMIC DNA]</scope>
    <source>
        <strain evidence="1">CCMSSC00406</strain>
    </source>
</reference>
<dbReference type="Proteomes" id="UP000824881">
    <property type="component" value="Unassembled WGS sequence"/>
</dbReference>
<accession>A0ACB7ISE6</accession>
<gene>
    <name evidence="1" type="ORF">CCMSSC00406_0006673</name>
</gene>
<keyword evidence="2" id="KW-1185">Reference proteome</keyword>
<organism evidence="1 2">
    <name type="scientific">Pleurotus cornucopiae</name>
    <name type="common">Cornucopia mushroom</name>
    <dbReference type="NCBI Taxonomy" id="5321"/>
    <lineage>
        <taxon>Eukaryota</taxon>
        <taxon>Fungi</taxon>
        <taxon>Dikarya</taxon>
        <taxon>Basidiomycota</taxon>
        <taxon>Agaricomycotina</taxon>
        <taxon>Agaricomycetes</taxon>
        <taxon>Agaricomycetidae</taxon>
        <taxon>Agaricales</taxon>
        <taxon>Pleurotineae</taxon>
        <taxon>Pleurotaceae</taxon>
        <taxon>Pleurotus</taxon>
    </lineage>
</organism>
<sequence length="754" mass="83298">MHILVKSLVLAVALGLHIFPAFVAADTTVIPSNSFSSVSTFESFWNYLYPWGSDHNGSARMRGSSTDHSHINVASNTLSLIATPTFNASPPTSSADPHPAIHYASGAIHAKSQITVTTTAGWPPEADIGEWKGTNDNWFNTFNTSSVVRSDLVAWPADLSFHSLKAVLKPESNGADVRIDFFMDNTLRATQFGKGFIGKALWLPLPTNSSNRAPAAHPPIQAFNHSDDDPLRQDRQRSRERSLAENLLTSPRRRRTRHSDENTPPSPAHAHAAVGRPRAAGPSTPLRPIQNTTRPDFDLATPSATPNPRYTGAAIPFHSPSGSSSAPGTRSNEPSADCPSRRALAQRERRARERAQREALAANENMRPLMFAFATPAPSQETRTLDSGTPSEDRRSRAQRERRARERAQREARETNLENELDDNQLRVRVNAREASMTPGRRPSSSVHSAMNGILTPPPTQTRPRSQQVGGGSTLGRGITAAVAGLFMAARRPYREPESRHDLGRMNVPCPHCGALHWADERVNRSRRTAAPEFGMCCDHGKVCLAALPPPPPILQGLLEANDAQAQEFRHNIRAYNMALAFTSLGVREDDSINHRANRYMGGSTWVFRIQGQLYHRSGALEAGEGRAPSYSQLYVYDPQAALQQRMLRNNTLRRDTMEGLQNMLSLTHRYAAVFKHAFEIIREHEQNGTAVSDVEVRLRAQNPPPGDHPRRYNLPTVDEVAMVLPGDGSEADPRDIILRRRLPQVYGSKLNIL</sequence>
<protein>
    <submittedName>
        <fullName evidence="1">Uncharacterized protein</fullName>
    </submittedName>
</protein>
<dbReference type="EMBL" id="WQMT02000007">
    <property type="protein sequence ID" value="KAG9220408.1"/>
    <property type="molecule type" value="Genomic_DNA"/>
</dbReference>
<name>A0ACB7ISE6_PLECO</name>
<proteinExistence type="predicted"/>
<comment type="caution">
    <text evidence="1">The sequence shown here is derived from an EMBL/GenBank/DDBJ whole genome shotgun (WGS) entry which is preliminary data.</text>
</comment>